<dbReference type="InterPro" id="IPR036983">
    <property type="entry name" value="AIM24_sf"/>
</dbReference>
<dbReference type="PANTHER" id="PTHR43657">
    <property type="entry name" value="TRYPTOPHAN RNA-BINDING ATTENUATOR PROTEIN-LIKE PROTEIN"/>
    <property type="match status" value="1"/>
</dbReference>
<sequence>MNVKLIGHDFKCLEVELSQQEKFFCEKGALIYHEEGITSKVNVFDKGVAGLIKRKLTGESIFQVELCNTNLNPRKLVVAGKVGLLPINLKQVTTGIVCKAGAYVASSDKIDIDVKMNLTSLIGGTGLIMQKITGFCTVFLDVIGTPITLDLAPGQTVFVDEKSFICMNADMVNRMSSHFSGNNLLGGEGLSMLKITGPGTVYITSVNFG</sequence>
<dbReference type="STRING" id="393003.SAMN05660461_5698"/>
<protein>
    <submittedName>
        <fullName evidence="1">Uncharacterized conserved protein, AIM24 family</fullName>
    </submittedName>
</protein>
<keyword evidence="2" id="KW-1185">Reference proteome</keyword>
<dbReference type="AlphaFoldDB" id="A0A1T5PAV7"/>
<dbReference type="InterPro" id="IPR002838">
    <property type="entry name" value="AIM24"/>
</dbReference>
<dbReference type="Gene3D" id="3.60.160.10">
    <property type="entry name" value="Mitochondrial biogenesis AIM24"/>
    <property type="match status" value="1"/>
</dbReference>
<dbReference type="RefSeq" id="WP_079472949.1">
    <property type="nucleotide sequence ID" value="NZ_FUZZ01000005.1"/>
</dbReference>
<reference evidence="1 2" key="1">
    <citation type="submission" date="2017-02" db="EMBL/GenBank/DDBJ databases">
        <authorList>
            <person name="Peterson S.W."/>
        </authorList>
    </citation>
    <scope>NUCLEOTIDE SEQUENCE [LARGE SCALE GENOMIC DNA]</scope>
    <source>
        <strain evidence="1 2">DSM 18108</strain>
    </source>
</reference>
<dbReference type="Proteomes" id="UP000190166">
    <property type="component" value="Unassembled WGS sequence"/>
</dbReference>
<gene>
    <name evidence="1" type="ORF">SAMN05660461_5698</name>
</gene>
<organism evidence="1 2">
    <name type="scientific">Chitinophaga ginsengisegetis</name>
    <dbReference type="NCBI Taxonomy" id="393003"/>
    <lineage>
        <taxon>Bacteria</taxon>
        <taxon>Pseudomonadati</taxon>
        <taxon>Bacteroidota</taxon>
        <taxon>Chitinophagia</taxon>
        <taxon>Chitinophagales</taxon>
        <taxon>Chitinophagaceae</taxon>
        <taxon>Chitinophaga</taxon>
    </lineage>
</organism>
<dbReference type="SUPFAM" id="SSF51219">
    <property type="entry name" value="TRAP-like"/>
    <property type="match status" value="1"/>
</dbReference>
<dbReference type="InterPro" id="IPR016031">
    <property type="entry name" value="Trp_RNA-bd_attenuator-like_dom"/>
</dbReference>
<evidence type="ECO:0000313" key="1">
    <source>
        <dbReference type="EMBL" id="SKD09806.1"/>
    </source>
</evidence>
<dbReference type="EMBL" id="FUZZ01000005">
    <property type="protein sequence ID" value="SKD09806.1"/>
    <property type="molecule type" value="Genomic_DNA"/>
</dbReference>
<proteinExistence type="predicted"/>
<evidence type="ECO:0000313" key="2">
    <source>
        <dbReference type="Proteomes" id="UP000190166"/>
    </source>
</evidence>
<dbReference type="PANTHER" id="PTHR43657:SF1">
    <property type="entry name" value="ALTERED INHERITANCE OF MITOCHONDRIA PROTEIN 24, MITOCHONDRIAL"/>
    <property type="match status" value="1"/>
</dbReference>
<name>A0A1T5PAV7_9BACT</name>
<accession>A0A1T5PAV7</accession>
<dbReference type="Pfam" id="PF01987">
    <property type="entry name" value="AIM24"/>
    <property type="match status" value="1"/>
</dbReference>